<keyword evidence="2" id="KW-1185">Reference proteome</keyword>
<dbReference type="EMBL" id="CM046398">
    <property type="protein sequence ID" value="KAI8532271.1"/>
    <property type="molecule type" value="Genomic_DNA"/>
</dbReference>
<gene>
    <name evidence="1" type="ORF">RHMOL_Rhmol11G0200400</name>
</gene>
<name>A0ACC0LU85_RHOML</name>
<evidence type="ECO:0000313" key="1">
    <source>
        <dbReference type="EMBL" id="KAI8532271.1"/>
    </source>
</evidence>
<comment type="caution">
    <text evidence="1">The sequence shown here is derived from an EMBL/GenBank/DDBJ whole genome shotgun (WGS) entry which is preliminary data.</text>
</comment>
<dbReference type="Proteomes" id="UP001062846">
    <property type="component" value="Chromosome 11"/>
</dbReference>
<reference evidence="1" key="1">
    <citation type="submission" date="2022-02" db="EMBL/GenBank/DDBJ databases">
        <title>Plant Genome Project.</title>
        <authorList>
            <person name="Zhang R.-G."/>
        </authorList>
    </citation>
    <scope>NUCLEOTIDE SEQUENCE</scope>
    <source>
        <strain evidence="1">AT1</strain>
    </source>
</reference>
<accession>A0ACC0LU85</accession>
<protein>
    <submittedName>
        <fullName evidence="1">Uncharacterized protein</fullName>
    </submittedName>
</protein>
<sequence>MPSLSTRHLVAISPPRGAPRASELGFSIEVFRSEFLEFQLLCWFCDSVLIFNFLVALLLHQWRRREYLCFKYDISSGKCMCFKCWIKQIGGMSDLCMYELDDNVWDEFDQTGDHIVPHPGNDHENEPSFVGDGCKKPRREVIGDAINAADWCTAKYITQCKGEGGCKPLKNMLGKDSWSLTPEGVFPAPCDSNLIKEAAGLEDTIGTDFCPDDTIIGERGAVDDSNSYPQYPLGDISQSDNDLSFFDNEWPDIGNFEDVDRMFRSCDSTFGLGSVGNEDDLSWFSSGQTVEGSEDMLKSEAEFSCLESSPFKNLPEQHGPSKLNNASSSVNSSNMDSASISCKSSFRASKGGEPDALDHFTIMDGSSAVSESKYGFAPKEQINFQKKQAKHRKQSEGKRKDRWLENGVSSHHTGNLQFNDTKLPSDNLPHHVYTSPDIQKQKKNIRPDYFGYLQTHIPYVHLDYMNPTKQKPVSSMSNGLTSPSPKGSSYSSNRVQSMGSAHDRSFESPSMTADVKKEKLQCRQGFHSSFRSKTKDVDMTVQTASCDPISVPEQVHHLHNALENHDEVERSPADLDSCNVQESSCMSSGLDDISLEASCFRQLQQIVEQLDTRTKLLIRDSLYRLASSAEQRNLNASLKDGSIDDRDASGAFMAEETNKYSRFMDMETDTNPIDRSIAHLLFHPPSDSSIVPPHDGSSLNSQTVNHGSIALPLVMSEKLVCQEETPTEADKKEADHRR</sequence>
<organism evidence="1 2">
    <name type="scientific">Rhododendron molle</name>
    <name type="common">Chinese azalea</name>
    <name type="synonym">Azalea mollis</name>
    <dbReference type="NCBI Taxonomy" id="49168"/>
    <lineage>
        <taxon>Eukaryota</taxon>
        <taxon>Viridiplantae</taxon>
        <taxon>Streptophyta</taxon>
        <taxon>Embryophyta</taxon>
        <taxon>Tracheophyta</taxon>
        <taxon>Spermatophyta</taxon>
        <taxon>Magnoliopsida</taxon>
        <taxon>eudicotyledons</taxon>
        <taxon>Gunneridae</taxon>
        <taxon>Pentapetalae</taxon>
        <taxon>asterids</taxon>
        <taxon>Ericales</taxon>
        <taxon>Ericaceae</taxon>
        <taxon>Ericoideae</taxon>
        <taxon>Rhodoreae</taxon>
        <taxon>Rhododendron</taxon>
    </lineage>
</organism>
<proteinExistence type="predicted"/>
<evidence type="ECO:0000313" key="2">
    <source>
        <dbReference type="Proteomes" id="UP001062846"/>
    </source>
</evidence>